<evidence type="ECO:0000256" key="1">
    <source>
        <dbReference type="ARBA" id="ARBA00001275"/>
    </source>
</evidence>
<name>A0A5C5WLP4_9PLAN</name>
<protein>
    <submittedName>
        <fullName evidence="6">Maltodextrin phosphorylase</fullName>
        <ecNumber evidence="6">2.4.1.1</ecNumber>
    </submittedName>
</protein>
<keyword evidence="4" id="KW-0663">Pyridoxal phosphate</keyword>
<dbReference type="PIRSF" id="PIRSF000460">
    <property type="entry name" value="Pprylas_GlgP"/>
    <property type="match status" value="1"/>
</dbReference>
<feature type="modified residue" description="N6-(pyridoxal phosphate)lysine" evidence="4">
    <location>
        <position position="603"/>
    </location>
</feature>
<comment type="similarity">
    <text evidence="2">Belongs to the glycogen phosphorylase family.</text>
</comment>
<reference evidence="6 7" key="1">
    <citation type="submission" date="2019-02" db="EMBL/GenBank/DDBJ databases">
        <title>Deep-cultivation of Planctomycetes and their phenomic and genomic characterization uncovers novel biology.</title>
        <authorList>
            <person name="Wiegand S."/>
            <person name="Jogler M."/>
            <person name="Boedeker C."/>
            <person name="Pinto D."/>
            <person name="Vollmers J."/>
            <person name="Rivas-Marin E."/>
            <person name="Kohn T."/>
            <person name="Peeters S.H."/>
            <person name="Heuer A."/>
            <person name="Rast P."/>
            <person name="Oberbeckmann S."/>
            <person name="Bunk B."/>
            <person name="Jeske O."/>
            <person name="Meyerdierks A."/>
            <person name="Storesund J.E."/>
            <person name="Kallscheuer N."/>
            <person name="Luecker S."/>
            <person name="Lage O.M."/>
            <person name="Pohl T."/>
            <person name="Merkel B.J."/>
            <person name="Hornburger P."/>
            <person name="Mueller R.-W."/>
            <person name="Bruemmer F."/>
            <person name="Labrenz M."/>
            <person name="Spormann A.M."/>
            <person name="Op Den Camp H."/>
            <person name="Overmann J."/>
            <person name="Amann R."/>
            <person name="Jetten M.S.M."/>
            <person name="Mascher T."/>
            <person name="Medema M.H."/>
            <person name="Devos D.P."/>
            <person name="Kaster A.-K."/>
            <person name="Ovreas L."/>
            <person name="Rohde M."/>
            <person name="Galperin M.Y."/>
            <person name="Jogler C."/>
        </authorList>
    </citation>
    <scope>NUCLEOTIDE SEQUENCE [LARGE SCALE GENOMIC DNA]</scope>
    <source>
        <strain evidence="6 7">KOR42</strain>
    </source>
</reference>
<accession>A0A5C5WLP4</accession>
<feature type="domain" description="DUF3417" evidence="5">
    <location>
        <begin position="10"/>
        <end position="112"/>
    </location>
</feature>
<evidence type="ECO:0000259" key="5">
    <source>
        <dbReference type="Pfam" id="PF11897"/>
    </source>
</evidence>
<keyword evidence="6" id="KW-0808">Transferase</keyword>
<proteinExistence type="inferred from homology"/>
<dbReference type="InterPro" id="IPR024517">
    <property type="entry name" value="Glycogen_phosphorylase_DUF3417"/>
</dbReference>
<gene>
    <name evidence="6" type="primary">malP</name>
    <name evidence="6" type="ORF">KOR42_34780</name>
</gene>
<dbReference type="Pfam" id="PF00343">
    <property type="entry name" value="Phosphorylase"/>
    <property type="match status" value="1"/>
</dbReference>
<dbReference type="InterPro" id="IPR052182">
    <property type="entry name" value="Glycogen/Maltodextrin_Phosph"/>
</dbReference>
<dbReference type="GO" id="GO:0030170">
    <property type="term" value="F:pyridoxal phosphate binding"/>
    <property type="evidence" value="ECO:0007669"/>
    <property type="project" value="InterPro"/>
</dbReference>
<sequence length="719" mass="82318">MSPKKDIHDKLSELAGNLWWSWQPDVTAIFREIDPIRWSELSHNPILLLREYPPERLEERAREEMLHSRINAAYRDWQDYMSSSNTWGDIHAGVLGFRPVAYFSAEFGLHESFRIYSGGLGVLAGDHLKSASDLGIPLVAVGLFYNEGYFKQVVKEDGWQSEEYIHANPADLPMNEVSNPDGSELRIQLETRTGVIHAKVWQMDVGRIPLYLLDTNIDENIDENNEEDRKLTSRLYGGDQRMRIRQELLLGIGGVRALNAVGILPRVVHMNEGHSAFAGLEIIRSRMVNDGLSFHDAHRETQASGVFTTHTPVPAGHDRFDGELVEEHLGPIRDSLGLEYNDLLALGRVDPQNHSESFCMTVLAFKTARRANGVSNLHGIVSRRMWQSLWPWRSEEEVPVGHITNGVHVSTWLAQPMRVFYDRVLPENWSRRSGDPIVFSKFDEVRPTELWETHQSLKSRLILFARHRLLVQAKRNGLSDEQIQATQSTLDPQHLLIGFARRFAPYKRADLVLRDLELFEQLVCDDDRPVQFIFAGKAHPADEQGKQIMQRIFKMTQESRFRGRVVFLEDYDMKLGRRLVQGVDVWLNNPRRPYEASGTSGQKVVLNGGLNLSVLDGWWAEAYDGQNGFAIGDGQIHANQEVQDQRDADSLMETLRKEVIPLYYTRNDDDLPLEWINKMKRAVRTLGWRFNADRMVMDYVKSAYLPASGSESCDMRIIP</sequence>
<dbReference type="AlphaFoldDB" id="A0A5C5WLP4"/>
<dbReference type="OrthoDB" id="9760804at2"/>
<organism evidence="6 7">
    <name type="scientific">Thalassoglobus neptunius</name>
    <dbReference type="NCBI Taxonomy" id="1938619"/>
    <lineage>
        <taxon>Bacteria</taxon>
        <taxon>Pseudomonadati</taxon>
        <taxon>Planctomycetota</taxon>
        <taxon>Planctomycetia</taxon>
        <taxon>Planctomycetales</taxon>
        <taxon>Planctomycetaceae</taxon>
        <taxon>Thalassoglobus</taxon>
    </lineage>
</organism>
<comment type="caution">
    <text evidence="6">The sequence shown here is derived from an EMBL/GenBank/DDBJ whole genome shotgun (WGS) entry which is preliminary data.</text>
</comment>
<dbReference type="PANTHER" id="PTHR42655:SF1">
    <property type="entry name" value="GLYCOGEN PHOSPHORYLASE"/>
    <property type="match status" value="1"/>
</dbReference>
<dbReference type="Pfam" id="PF11897">
    <property type="entry name" value="DUF3417"/>
    <property type="match status" value="1"/>
</dbReference>
<dbReference type="NCBIfam" id="TIGR02094">
    <property type="entry name" value="more_P_ylases"/>
    <property type="match status" value="1"/>
</dbReference>
<dbReference type="Gene3D" id="3.40.50.2000">
    <property type="entry name" value="Glycogen Phosphorylase B"/>
    <property type="match status" value="2"/>
</dbReference>
<evidence type="ECO:0000256" key="2">
    <source>
        <dbReference type="ARBA" id="ARBA00006047"/>
    </source>
</evidence>
<keyword evidence="7" id="KW-1185">Reference proteome</keyword>
<dbReference type="Proteomes" id="UP000317243">
    <property type="component" value="Unassembled WGS sequence"/>
</dbReference>
<comment type="catalytic activity">
    <reaction evidence="1">
        <text>[(1-&gt;4)-alpha-D-glucosyl](n) + phosphate = [(1-&gt;4)-alpha-D-glucosyl](n-1) + alpha-D-glucose 1-phosphate</text>
        <dbReference type="Rhea" id="RHEA:41732"/>
        <dbReference type="Rhea" id="RHEA-COMP:9584"/>
        <dbReference type="Rhea" id="RHEA-COMP:9586"/>
        <dbReference type="ChEBI" id="CHEBI:15444"/>
        <dbReference type="ChEBI" id="CHEBI:43474"/>
        <dbReference type="ChEBI" id="CHEBI:58601"/>
        <dbReference type="EC" id="2.4.1.1"/>
    </reaction>
</comment>
<evidence type="ECO:0000313" key="6">
    <source>
        <dbReference type="EMBL" id="TWT51590.1"/>
    </source>
</evidence>
<dbReference type="InterPro" id="IPR000811">
    <property type="entry name" value="Glyco_trans_35"/>
</dbReference>
<evidence type="ECO:0000256" key="4">
    <source>
        <dbReference type="PIRSR" id="PIRSR000460-1"/>
    </source>
</evidence>
<dbReference type="InterPro" id="IPR011834">
    <property type="entry name" value="Agluc_phsphrylas"/>
</dbReference>
<evidence type="ECO:0000256" key="3">
    <source>
        <dbReference type="ARBA" id="ARBA00022533"/>
    </source>
</evidence>
<dbReference type="RefSeq" id="WP_146510928.1">
    <property type="nucleotide sequence ID" value="NZ_SIHI01000012.1"/>
</dbReference>
<dbReference type="GO" id="GO:0005975">
    <property type="term" value="P:carbohydrate metabolic process"/>
    <property type="evidence" value="ECO:0007669"/>
    <property type="project" value="InterPro"/>
</dbReference>
<dbReference type="SUPFAM" id="SSF53756">
    <property type="entry name" value="UDP-Glycosyltransferase/glycogen phosphorylase"/>
    <property type="match status" value="1"/>
</dbReference>
<dbReference type="PANTHER" id="PTHR42655">
    <property type="entry name" value="GLYCOGEN PHOSPHORYLASE"/>
    <property type="match status" value="1"/>
</dbReference>
<keyword evidence="3" id="KW-0021">Allosteric enzyme</keyword>
<dbReference type="EC" id="2.4.1.1" evidence="6"/>
<dbReference type="GO" id="GO:0008184">
    <property type="term" value="F:glycogen phosphorylase activity"/>
    <property type="evidence" value="ECO:0007669"/>
    <property type="project" value="InterPro"/>
</dbReference>
<keyword evidence="6" id="KW-0328">Glycosyltransferase</keyword>
<evidence type="ECO:0000313" key="7">
    <source>
        <dbReference type="Proteomes" id="UP000317243"/>
    </source>
</evidence>
<dbReference type="EMBL" id="SIHI01000012">
    <property type="protein sequence ID" value="TWT51590.1"/>
    <property type="molecule type" value="Genomic_DNA"/>
</dbReference>